<dbReference type="Pfam" id="PF00172">
    <property type="entry name" value="Zn_clus"/>
    <property type="match status" value="1"/>
</dbReference>
<dbReference type="EMBL" id="JARVKM010000031">
    <property type="protein sequence ID" value="KAK9775834.1"/>
    <property type="molecule type" value="Genomic_DNA"/>
</dbReference>
<dbReference type="InterPro" id="IPR001138">
    <property type="entry name" value="Zn2Cys6_DnaBD"/>
</dbReference>
<dbReference type="Gene3D" id="4.10.240.10">
    <property type="entry name" value="Zn(2)-C6 fungal-type DNA-binding domain"/>
    <property type="match status" value="1"/>
</dbReference>
<feature type="compositionally biased region" description="Polar residues" evidence="2">
    <location>
        <begin position="121"/>
        <end position="130"/>
    </location>
</feature>
<evidence type="ECO:0000313" key="4">
    <source>
        <dbReference type="EMBL" id="KAK9775834.1"/>
    </source>
</evidence>
<evidence type="ECO:0000259" key="3">
    <source>
        <dbReference type="PROSITE" id="PS50048"/>
    </source>
</evidence>
<evidence type="ECO:0000256" key="2">
    <source>
        <dbReference type="SAM" id="MobiDB-lite"/>
    </source>
</evidence>
<name>A0ABR2XPT9_9PEZI</name>
<keyword evidence="4" id="KW-0238">DNA-binding</keyword>
<dbReference type="CDD" id="cd00067">
    <property type="entry name" value="GAL4"/>
    <property type="match status" value="1"/>
</dbReference>
<sequence length="544" mass="58174">MVPPRNATALETPMRQSCDHCYSQKLRCTRIGNNNTGACGRCLHRRVQCVYSFSLPKGRPSVYSLADKAPVTTTGTGAGDGNTNTSASGDGKADGVSRSPKHQQNSGGPLSHAAAGPRSPHNVSTDTPSRANVDGGANSGGDEKSTETCTTEDTVMLQFEERPTDPWPRMSDMTWDDTQVQWSDSDSSRSNFTWHNFTVPSLAPEPTPCLAFPGLVDWSDPGNEANGVEVPAPARNGPGPSTGPPHPPLSVPQFPVHDDGHINSQPHAGNDTNGSNINAVIARLSRLSMHLSRLHRLSSNHSATMEASHQPDRQGQPHKKKLVVDAAFDSVVAWLVNGSADTKDSRPLPALETQSTGTVLYNLLSASQYLLEILHHLQANSGTTTPVLPTPPVSTPSTQDPYEIAGLATSTGSSSYLFSPNDHSNGVIRPLVIACYTILLNVYVSVLTTLERDTKPTGQSIATALGDVRLVSVVQLCSYLTARQYQAMGSYLSLQASSSVLSWPEAPTSGATPPFSDTALGEEMRDLETQLQQQLERLQRALSL</sequence>
<feature type="domain" description="Zn(2)-C6 fungal-type" evidence="3">
    <location>
        <begin position="17"/>
        <end position="51"/>
    </location>
</feature>
<reference evidence="4 5" key="1">
    <citation type="submission" date="2024-02" db="EMBL/GenBank/DDBJ databases">
        <title>First draft genome assembly of two strains of Seiridium cardinale.</title>
        <authorList>
            <person name="Emiliani G."/>
            <person name="Scali E."/>
        </authorList>
    </citation>
    <scope>NUCLEOTIDE SEQUENCE [LARGE SCALE GENOMIC DNA]</scope>
    <source>
        <strain evidence="4 5">BM-138-000479</strain>
    </source>
</reference>
<dbReference type="InterPro" id="IPR036864">
    <property type="entry name" value="Zn2-C6_fun-type_DNA-bd_sf"/>
</dbReference>
<feature type="region of interest" description="Disordered" evidence="2">
    <location>
        <begin position="221"/>
        <end position="274"/>
    </location>
</feature>
<dbReference type="SUPFAM" id="SSF57701">
    <property type="entry name" value="Zn2/Cys6 DNA-binding domain"/>
    <property type="match status" value="1"/>
</dbReference>
<comment type="caution">
    <text evidence="4">The sequence shown here is derived from an EMBL/GenBank/DDBJ whole genome shotgun (WGS) entry which is preliminary data.</text>
</comment>
<feature type="region of interest" description="Disordered" evidence="2">
    <location>
        <begin position="72"/>
        <end position="154"/>
    </location>
</feature>
<evidence type="ECO:0000256" key="1">
    <source>
        <dbReference type="ARBA" id="ARBA00023242"/>
    </source>
</evidence>
<evidence type="ECO:0000313" key="5">
    <source>
        <dbReference type="Proteomes" id="UP001465668"/>
    </source>
</evidence>
<accession>A0ABR2XPT9</accession>
<dbReference type="PROSITE" id="PS50048">
    <property type="entry name" value="ZN2_CY6_FUNGAL_2"/>
    <property type="match status" value="1"/>
</dbReference>
<organism evidence="4 5">
    <name type="scientific">Seiridium cardinale</name>
    <dbReference type="NCBI Taxonomy" id="138064"/>
    <lineage>
        <taxon>Eukaryota</taxon>
        <taxon>Fungi</taxon>
        <taxon>Dikarya</taxon>
        <taxon>Ascomycota</taxon>
        <taxon>Pezizomycotina</taxon>
        <taxon>Sordariomycetes</taxon>
        <taxon>Xylariomycetidae</taxon>
        <taxon>Amphisphaeriales</taxon>
        <taxon>Sporocadaceae</taxon>
        <taxon>Seiridium</taxon>
    </lineage>
</organism>
<keyword evidence="5" id="KW-1185">Reference proteome</keyword>
<dbReference type="GO" id="GO:0003677">
    <property type="term" value="F:DNA binding"/>
    <property type="evidence" value="ECO:0007669"/>
    <property type="project" value="UniProtKB-KW"/>
</dbReference>
<keyword evidence="1" id="KW-0539">Nucleus</keyword>
<feature type="compositionally biased region" description="Polar residues" evidence="2">
    <location>
        <begin position="262"/>
        <end position="274"/>
    </location>
</feature>
<proteinExistence type="predicted"/>
<gene>
    <name evidence="4" type="ORF">SCAR479_07359</name>
</gene>
<dbReference type="SMART" id="SM00066">
    <property type="entry name" value="GAL4"/>
    <property type="match status" value="1"/>
</dbReference>
<dbReference type="Proteomes" id="UP001465668">
    <property type="component" value="Unassembled WGS sequence"/>
</dbReference>
<feature type="compositionally biased region" description="Pro residues" evidence="2">
    <location>
        <begin position="241"/>
        <end position="250"/>
    </location>
</feature>
<protein>
    <submittedName>
        <fullName evidence="4">Zn-C6 fungal-type DNA-binding domain protein</fullName>
    </submittedName>
</protein>